<dbReference type="Pfam" id="PF03812">
    <property type="entry name" value="KdgT"/>
    <property type="match status" value="1"/>
</dbReference>
<organism evidence="10 11">
    <name type="scientific">Lentilactobacillus diolivorans DSM 14421</name>
    <dbReference type="NCBI Taxonomy" id="1423739"/>
    <lineage>
        <taxon>Bacteria</taxon>
        <taxon>Bacillati</taxon>
        <taxon>Bacillota</taxon>
        <taxon>Bacilli</taxon>
        <taxon>Lactobacillales</taxon>
        <taxon>Lactobacillaceae</taxon>
        <taxon>Lentilactobacillus</taxon>
    </lineage>
</organism>
<gene>
    <name evidence="10" type="ORF">FC85_GL002349</name>
</gene>
<dbReference type="GO" id="GO:0016020">
    <property type="term" value="C:membrane"/>
    <property type="evidence" value="ECO:0007669"/>
    <property type="project" value="InterPro"/>
</dbReference>
<dbReference type="InterPro" id="IPR004684">
    <property type="entry name" value="2keto-3dGluconate_permease"/>
</dbReference>
<evidence type="ECO:0000256" key="6">
    <source>
        <dbReference type="ARBA" id="ARBA00022847"/>
    </source>
</evidence>
<dbReference type="EMBL" id="AZEY01000020">
    <property type="protein sequence ID" value="KRL69128.1"/>
    <property type="molecule type" value="Genomic_DNA"/>
</dbReference>
<feature type="transmembrane region" description="Helical" evidence="9">
    <location>
        <begin position="43"/>
        <end position="65"/>
    </location>
</feature>
<keyword evidence="4" id="KW-0762">Sugar transport</keyword>
<evidence type="ECO:0000313" key="10">
    <source>
        <dbReference type="EMBL" id="KRL69128.1"/>
    </source>
</evidence>
<keyword evidence="6" id="KW-0769">Symport</keyword>
<evidence type="ECO:0000256" key="1">
    <source>
        <dbReference type="ARBA" id="ARBA00006430"/>
    </source>
</evidence>
<sequence length="337" mass="34057">MAQVLKEKHFSIPGGNIIIPMFIGATINSFFPGLLKIGGFTTPLATGSGALVGAFLFVIGGTISFKSTPAAAKRGGTIILTKVIVSIILGLLVGKFLNNNFLGLSALAIIGAMSGANNAMYAGIVHDFGDEVDEGAVGITILSVGPYVTMIALASSGLASFSVVTLLATILPLLVGMILANLFPAVKKILNDGMNASIVVVGFALGCSMNFKQIFVGGAAGILLGIVVTLVGGVITIWADRLTGGSGIAGAAISSTAGAAMATPAALSAVDASYKAIEATATAQITAAVVVTAILTPMLTAWVARRNKVKNTKHHLAVTGKSTGGIEEEKNEDKSLS</sequence>
<accession>A0A0R1SS47</accession>
<evidence type="ECO:0000313" key="11">
    <source>
        <dbReference type="Proteomes" id="UP000052013"/>
    </source>
</evidence>
<keyword evidence="2" id="KW-0813">Transport</keyword>
<dbReference type="PATRIC" id="fig|1423739.3.peg.2442"/>
<proteinExistence type="inferred from homology"/>
<feature type="transmembrane region" description="Helical" evidence="9">
    <location>
        <begin position="161"/>
        <end position="182"/>
    </location>
</feature>
<keyword evidence="7 9" id="KW-1133">Transmembrane helix</keyword>
<keyword evidence="8 9" id="KW-0472">Membrane</keyword>
<name>A0A0R1SS47_9LACO</name>
<dbReference type="Proteomes" id="UP000052013">
    <property type="component" value="Unassembled WGS sequence"/>
</dbReference>
<dbReference type="STRING" id="1423739.FC85_GL002349"/>
<dbReference type="RefSeq" id="WP_083484881.1">
    <property type="nucleotide sequence ID" value="NZ_AZEY01000020.1"/>
</dbReference>
<comment type="caution">
    <text evidence="10">The sequence shown here is derived from an EMBL/GenBank/DDBJ whole genome shotgun (WGS) entry which is preliminary data.</text>
</comment>
<evidence type="ECO:0000256" key="2">
    <source>
        <dbReference type="ARBA" id="ARBA00022448"/>
    </source>
</evidence>
<feature type="transmembrane region" description="Helical" evidence="9">
    <location>
        <begin position="77"/>
        <end position="97"/>
    </location>
</feature>
<evidence type="ECO:0000256" key="3">
    <source>
        <dbReference type="ARBA" id="ARBA00022475"/>
    </source>
</evidence>
<feature type="transmembrane region" description="Helical" evidence="9">
    <location>
        <begin position="282"/>
        <end position="304"/>
    </location>
</feature>
<feature type="transmembrane region" description="Helical" evidence="9">
    <location>
        <begin position="103"/>
        <end position="124"/>
    </location>
</feature>
<keyword evidence="3" id="KW-1003">Cell membrane</keyword>
<reference evidence="10 11" key="1">
    <citation type="journal article" date="2015" name="Genome Announc.">
        <title>Expanding the biotechnology potential of lactobacilli through comparative genomics of 213 strains and associated genera.</title>
        <authorList>
            <person name="Sun Z."/>
            <person name="Harris H.M."/>
            <person name="McCann A."/>
            <person name="Guo C."/>
            <person name="Argimon S."/>
            <person name="Zhang W."/>
            <person name="Yang X."/>
            <person name="Jeffery I.B."/>
            <person name="Cooney J.C."/>
            <person name="Kagawa T.F."/>
            <person name="Liu W."/>
            <person name="Song Y."/>
            <person name="Salvetti E."/>
            <person name="Wrobel A."/>
            <person name="Rasinkangas P."/>
            <person name="Parkhill J."/>
            <person name="Rea M.C."/>
            <person name="O'Sullivan O."/>
            <person name="Ritari J."/>
            <person name="Douillard F.P."/>
            <person name="Paul Ross R."/>
            <person name="Yang R."/>
            <person name="Briner A.E."/>
            <person name="Felis G.E."/>
            <person name="de Vos W.M."/>
            <person name="Barrangou R."/>
            <person name="Klaenhammer T.R."/>
            <person name="Caufield P.W."/>
            <person name="Cui Y."/>
            <person name="Zhang H."/>
            <person name="O'Toole P.W."/>
        </authorList>
    </citation>
    <scope>NUCLEOTIDE SEQUENCE [LARGE SCALE GENOMIC DNA]</scope>
    <source>
        <strain evidence="10 11">DSM 14421</strain>
    </source>
</reference>
<feature type="transmembrane region" description="Helical" evidence="9">
    <location>
        <begin position="136"/>
        <end position="155"/>
    </location>
</feature>
<feature type="transmembrane region" description="Helical" evidence="9">
    <location>
        <begin position="251"/>
        <end position="270"/>
    </location>
</feature>
<evidence type="ECO:0000256" key="5">
    <source>
        <dbReference type="ARBA" id="ARBA00022692"/>
    </source>
</evidence>
<feature type="transmembrane region" description="Helical" evidence="9">
    <location>
        <begin position="217"/>
        <end position="239"/>
    </location>
</feature>
<dbReference type="GO" id="GO:0015649">
    <property type="term" value="F:2-keto-3-deoxygluconate:proton symporter activity"/>
    <property type="evidence" value="ECO:0007669"/>
    <property type="project" value="InterPro"/>
</dbReference>
<dbReference type="AlphaFoldDB" id="A0A0R1SS47"/>
<keyword evidence="5 9" id="KW-0812">Transmembrane</keyword>
<protein>
    <submittedName>
        <fullName evidence="10">2-keto-3-deoxygluconate transporter</fullName>
    </submittedName>
</protein>
<evidence type="ECO:0000256" key="4">
    <source>
        <dbReference type="ARBA" id="ARBA00022597"/>
    </source>
</evidence>
<evidence type="ECO:0000256" key="8">
    <source>
        <dbReference type="ARBA" id="ARBA00023136"/>
    </source>
</evidence>
<evidence type="ECO:0000256" key="9">
    <source>
        <dbReference type="SAM" id="Phobius"/>
    </source>
</evidence>
<evidence type="ECO:0000256" key="7">
    <source>
        <dbReference type="ARBA" id="ARBA00022989"/>
    </source>
</evidence>
<feature type="transmembrane region" description="Helical" evidence="9">
    <location>
        <begin position="12"/>
        <end position="31"/>
    </location>
</feature>
<comment type="similarity">
    <text evidence="1">Belongs to the KdgT transporter family.</text>
</comment>